<dbReference type="RefSeq" id="WP_004094465.1">
    <property type="nucleotide sequence ID" value="NZ_AFGF01000056.1"/>
</dbReference>
<comment type="similarity">
    <text evidence="1">Belongs to the complex I 24 kDa subunit family.</text>
</comment>
<keyword evidence="5 7" id="KW-0411">Iron-sulfur</keyword>
<comment type="cofactor">
    <cofactor evidence="7">
        <name>[2Fe-2S] cluster</name>
        <dbReference type="ChEBI" id="CHEBI:190135"/>
    </cofactor>
    <text evidence="7">Binds 1 [2Fe-2S] cluster.</text>
</comment>
<dbReference type="eggNOG" id="COG1905">
    <property type="taxonomic scope" value="Bacteria"/>
</dbReference>
<feature type="binding site" evidence="7">
    <location>
        <position position="137"/>
    </location>
    <ligand>
        <name>[2Fe-2S] cluster</name>
        <dbReference type="ChEBI" id="CHEBI:190135"/>
    </ligand>
</feature>
<dbReference type="EMBL" id="AFGF01000056">
    <property type="protein sequence ID" value="EGO64405.1"/>
    <property type="molecule type" value="Genomic_DNA"/>
</dbReference>
<evidence type="ECO:0000313" key="9">
    <source>
        <dbReference type="Proteomes" id="UP000003240"/>
    </source>
</evidence>
<proteinExistence type="inferred from homology"/>
<dbReference type="FunFam" id="1.10.10.1590:FF:000001">
    <property type="entry name" value="NADH-quinone oxidoreductase subunit E"/>
    <property type="match status" value="1"/>
</dbReference>
<keyword evidence="3 7" id="KW-0479">Metal-binding</keyword>
<keyword evidence="2 7" id="KW-0001">2Fe-2S</keyword>
<evidence type="ECO:0000313" key="8">
    <source>
        <dbReference type="EMBL" id="EGO64405.1"/>
    </source>
</evidence>
<dbReference type="GO" id="GO:0016491">
    <property type="term" value="F:oxidoreductase activity"/>
    <property type="evidence" value="ECO:0007669"/>
    <property type="project" value="InterPro"/>
</dbReference>
<dbReference type="Pfam" id="PF01257">
    <property type="entry name" value="2Fe-2S_thioredx"/>
    <property type="match status" value="1"/>
</dbReference>
<sequence length="165" mass="17801">MSNENEVKKCCCGGNASQMAQLDAILAKYQGVQGALIPVLQEAQNAYGYLSKEVVECIAKKMGIPVSQVYGVITFYSQFHLNPRGKNIIRVCQGTACHVRGGKAILQALEDQLHISAGQTTPDLKFTLETVACIGACGLAPVMMINDDTHGRLTTDILPEILAKY</sequence>
<dbReference type="NCBIfam" id="TIGR01958">
    <property type="entry name" value="nuoE_fam"/>
    <property type="match status" value="1"/>
</dbReference>
<dbReference type="Gene3D" id="1.10.10.1590">
    <property type="entry name" value="NADH-quinone oxidoreductase subunit E"/>
    <property type="match status" value="1"/>
</dbReference>
<evidence type="ECO:0000256" key="5">
    <source>
        <dbReference type="ARBA" id="ARBA00023014"/>
    </source>
</evidence>
<dbReference type="AlphaFoldDB" id="F7NHN0"/>
<dbReference type="OrthoDB" id="9807941at2"/>
<dbReference type="InterPro" id="IPR028431">
    <property type="entry name" value="NADP_DH_HndA-like"/>
</dbReference>
<dbReference type="InterPro" id="IPR002023">
    <property type="entry name" value="NuoE-like"/>
</dbReference>
<dbReference type="NCBIfam" id="NF005722">
    <property type="entry name" value="PRK07539.1-2"/>
    <property type="match status" value="1"/>
</dbReference>
<evidence type="ECO:0000256" key="4">
    <source>
        <dbReference type="ARBA" id="ARBA00023004"/>
    </source>
</evidence>
<dbReference type="CDD" id="cd03064">
    <property type="entry name" value="TRX_Fd_NuoE"/>
    <property type="match status" value="1"/>
</dbReference>
<name>F7NHN0_9FIRM</name>
<feature type="binding site" evidence="7">
    <location>
        <position position="97"/>
    </location>
    <ligand>
        <name>[2Fe-2S] cluster</name>
        <dbReference type="ChEBI" id="CHEBI:190135"/>
    </ligand>
</feature>
<dbReference type="PIRSF" id="PIRSF000216">
    <property type="entry name" value="NADH_DH_24kDa"/>
    <property type="match status" value="1"/>
</dbReference>
<evidence type="ECO:0000256" key="6">
    <source>
        <dbReference type="ARBA" id="ARBA00034078"/>
    </source>
</evidence>
<evidence type="ECO:0000256" key="7">
    <source>
        <dbReference type="PIRSR" id="PIRSR000216-1"/>
    </source>
</evidence>
<dbReference type="GO" id="GO:0051537">
    <property type="term" value="F:2 iron, 2 sulfur cluster binding"/>
    <property type="evidence" value="ECO:0007669"/>
    <property type="project" value="UniProtKB-KW"/>
</dbReference>
<organism evidence="8 9">
    <name type="scientific">Acetonema longum DSM 6540</name>
    <dbReference type="NCBI Taxonomy" id="1009370"/>
    <lineage>
        <taxon>Bacteria</taxon>
        <taxon>Bacillati</taxon>
        <taxon>Bacillota</taxon>
        <taxon>Negativicutes</taxon>
        <taxon>Acetonemataceae</taxon>
        <taxon>Acetonema</taxon>
    </lineage>
</organism>
<dbReference type="InterPro" id="IPR036249">
    <property type="entry name" value="Thioredoxin-like_sf"/>
</dbReference>
<accession>F7NHN0</accession>
<dbReference type="PANTHER" id="PTHR43342">
    <property type="entry name" value="NADH-QUINONE OXIDOREDUCTASE, E SUBUNIT"/>
    <property type="match status" value="1"/>
</dbReference>
<dbReference type="Gene3D" id="3.40.30.10">
    <property type="entry name" value="Glutaredoxin"/>
    <property type="match status" value="1"/>
</dbReference>
<comment type="caution">
    <text evidence="8">The sequence shown here is derived from an EMBL/GenBank/DDBJ whole genome shotgun (WGS) entry which is preliminary data.</text>
</comment>
<dbReference type="InterPro" id="IPR042128">
    <property type="entry name" value="NuoE_dom"/>
</dbReference>
<gene>
    <name evidence="8" type="ORF">ALO_07888</name>
</gene>
<reference evidence="8 9" key="1">
    <citation type="journal article" date="2011" name="EMBO J.">
        <title>Structural diversity of bacterial flagellar motors.</title>
        <authorList>
            <person name="Chen S."/>
            <person name="Beeby M."/>
            <person name="Murphy G.E."/>
            <person name="Leadbetter J.R."/>
            <person name="Hendrixson D.R."/>
            <person name="Briegel A."/>
            <person name="Li Z."/>
            <person name="Shi J."/>
            <person name="Tocheva E.I."/>
            <person name="Muller A."/>
            <person name="Dobro M.J."/>
            <person name="Jensen G.J."/>
        </authorList>
    </citation>
    <scope>NUCLEOTIDE SEQUENCE [LARGE SCALE GENOMIC DNA]</scope>
    <source>
        <strain evidence="8 9">DSM 6540</strain>
    </source>
</reference>
<feature type="binding site" evidence="7">
    <location>
        <position position="92"/>
    </location>
    <ligand>
        <name>[2Fe-2S] cluster</name>
        <dbReference type="ChEBI" id="CHEBI:190135"/>
    </ligand>
</feature>
<dbReference type="PANTHER" id="PTHR43342:SF1">
    <property type="entry name" value="BIFURCATING [FEFE] HYDROGENASE GAMMA SUBUNIT"/>
    <property type="match status" value="1"/>
</dbReference>
<evidence type="ECO:0000256" key="2">
    <source>
        <dbReference type="ARBA" id="ARBA00022714"/>
    </source>
</evidence>
<protein>
    <submittedName>
        <fullName evidence="8">NADH-quinone oxidoreductase, E subunit</fullName>
    </submittedName>
</protein>
<dbReference type="SUPFAM" id="SSF52833">
    <property type="entry name" value="Thioredoxin-like"/>
    <property type="match status" value="1"/>
</dbReference>
<keyword evidence="4 7" id="KW-0408">Iron</keyword>
<dbReference type="STRING" id="1009370.ALO_07888"/>
<dbReference type="FunFam" id="3.40.30.10:FF:000015">
    <property type="entry name" value="NADH-quinone oxidoreductase subunit E"/>
    <property type="match status" value="1"/>
</dbReference>
<feature type="binding site" evidence="7">
    <location>
        <position position="133"/>
    </location>
    <ligand>
        <name>[2Fe-2S] cluster</name>
        <dbReference type="ChEBI" id="CHEBI:190135"/>
    </ligand>
</feature>
<dbReference type="Proteomes" id="UP000003240">
    <property type="component" value="Unassembled WGS sequence"/>
</dbReference>
<dbReference type="InterPro" id="IPR041921">
    <property type="entry name" value="NuoE_N"/>
</dbReference>
<dbReference type="GO" id="GO:0046872">
    <property type="term" value="F:metal ion binding"/>
    <property type="evidence" value="ECO:0007669"/>
    <property type="project" value="UniProtKB-KW"/>
</dbReference>
<keyword evidence="9" id="KW-1185">Reference proteome</keyword>
<evidence type="ECO:0000256" key="1">
    <source>
        <dbReference type="ARBA" id="ARBA00010643"/>
    </source>
</evidence>
<evidence type="ECO:0000256" key="3">
    <source>
        <dbReference type="ARBA" id="ARBA00022723"/>
    </source>
</evidence>
<comment type="cofactor">
    <cofactor evidence="6">
        <name>[2Fe-2S] cluster</name>
        <dbReference type="ChEBI" id="CHEBI:190135"/>
    </cofactor>
</comment>